<dbReference type="AlphaFoldDB" id="A0A8A7KDW8"/>
<comment type="similarity">
    <text evidence="1">Belongs to the ETF alpha-subunit/FixB family.</text>
</comment>
<evidence type="ECO:0000256" key="3">
    <source>
        <dbReference type="ARBA" id="ARBA00022630"/>
    </source>
</evidence>
<feature type="binding site" evidence="6">
    <location>
        <begin position="277"/>
        <end position="284"/>
    </location>
    <ligand>
        <name>FAD</name>
        <dbReference type="ChEBI" id="CHEBI:57692"/>
    </ligand>
</feature>
<dbReference type="SUPFAM" id="SSF52467">
    <property type="entry name" value="DHS-like NAD/FAD-binding domain"/>
    <property type="match status" value="1"/>
</dbReference>
<dbReference type="InterPro" id="IPR014730">
    <property type="entry name" value="ETF_a/b_N"/>
</dbReference>
<keyword evidence="5" id="KW-0249">Electron transport</keyword>
<feature type="binding site" evidence="6">
    <location>
        <position position="298"/>
    </location>
    <ligand>
        <name>FAD</name>
        <dbReference type="ChEBI" id="CHEBI:57692"/>
    </ligand>
</feature>
<dbReference type="SMART" id="SM00893">
    <property type="entry name" value="ETF"/>
    <property type="match status" value="1"/>
</dbReference>
<dbReference type="InterPro" id="IPR029035">
    <property type="entry name" value="DHS-like_NAD/FAD-binding_dom"/>
</dbReference>
<dbReference type="CDD" id="cd01715">
    <property type="entry name" value="ETF_alpha"/>
    <property type="match status" value="1"/>
</dbReference>
<protein>
    <submittedName>
        <fullName evidence="8">Electron transfer flavoprotein subunit alpha</fullName>
    </submittedName>
</protein>
<dbReference type="GO" id="GO:0050660">
    <property type="term" value="F:flavin adenine dinucleotide binding"/>
    <property type="evidence" value="ECO:0007669"/>
    <property type="project" value="InterPro"/>
</dbReference>
<dbReference type="PANTHER" id="PTHR43153">
    <property type="entry name" value="ELECTRON TRANSFER FLAVOPROTEIN ALPHA"/>
    <property type="match status" value="1"/>
</dbReference>
<accession>A0A8A7KDW8</accession>
<name>A0A8A7KDW8_9FIRM</name>
<dbReference type="Pfam" id="PF00766">
    <property type="entry name" value="ETF_alpha"/>
    <property type="match status" value="1"/>
</dbReference>
<evidence type="ECO:0000256" key="6">
    <source>
        <dbReference type="PIRSR" id="PIRSR000089-1"/>
    </source>
</evidence>
<feature type="binding site" evidence="6">
    <location>
        <begin position="246"/>
        <end position="247"/>
    </location>
    <ligand>
        <name>FAD</name>
        <dbReference type="ChEBI" id="CHEBI:57692"/>
    </ligand>
</feature>
<dbReference type="PANTHER" id="PTHR43153:SF1">
    <property type="entry name" value="ELECTRON TRANSFER FLAVOPROTEIN SUBUNIT ALPHA, MITOCHONDRIAL"/>
    <property type="match status" value="1"/>
</dbReference>
<feature type="domain" description="Electron transfer flavoprotein alpha/beta-subunit N-terminal" evidence="7">
    <location>
        <begin position="6"/>
        <end position="196"/>
    </location>
</feature>
<dbReference type="PROSITE" id="PS00696">
    <property type="entry name" value="ETF_ALPHA"/>
    <property type="match status" value="1"/>
</dbReference>
<dbReference type="RefSeq" id="WP_230867945.1">
    <property type="nucleotide sequence ID" value="NZ_CP046640.1"/>
</dbReference>
<dbReference type="InterPro" id="IPR014731">
    <property type="entry name" value="ETF_asu_C"/>
</dbReference>
<dbReference type="KEGG" id="ifn:GM661_17455"/>
<feature type="binding site" evidence="6">
    <location>
        <begin position="260"/>
        <end position="264"/>
    </location>
    <ligand>
        <name>FAD</name>
        <dbReference type="ChEBI" id="CHEBI:57692"/>
    </ligand>
</feature>
<dbReference type="PIRSF" id="PIRSF000089">
    <property type="entry name" value="Electra_flavoP_a"/>
    <property type="match status" value="1"/>
</dbReference>
<dbReference type="InterPro" id="IPR001308">
    <property type="entry name" value="ETF_a/FixB"/>
</dbReference>
<dbReference type="GO" id="GO:0033539">
    <property type="term" value="P:fatty acid beta-oxidation using acyl-CoA dehydrogenase"/>
    <property type="evidence" value="ECO:0007669"/>
    <property type="project" value="TreeGrafter"/>
</dbReference>
<organism evidence="8 9">
    <name type="scientific">Iocasia fonsfrigidae</name>
    <dbReference type="NCBI Taxonomy" id="2682810"/>
    <lineage>
        <taxon>Bacteria</taxon>
        <taxon>Bacillati</taxon>
        <taxon>Bacillota</taxon>
        <taxon>Clostridia</taxon>
        <taxon>Halanaerobiales</taxon>
        <taxon>Halanaerobiaceae</taxon>
        <taxon>Iocasia</taxon>
    </lineage>
</organism>
<dbReference type="Proteomes" id="UP000665020">
    <property type="component" value="Chromosome"/>
</dbReference>
<evidence type="ECO:0000259" key="7">
    <source>
        <dbReference type="SMART" id="SM00893"/>
    </source>
</evidence>
<evidence type="ECO:0000256" key="1">
    <source>
        <dbReference type="ARBA" id="ARBA00005817"/>
    </source>
</evidence>
<dbReference type="EMBL" id="CP046640">
    <property type="protein sequence ID" value="QTL99611.1"/>
    <property type="molecule type" value="Genomic_DNA"/>
</dbReference>
<evidence type="ECO:0000313" key="9">
    <source>
        <dbReference type="Proteomes" id="UP000665020"/>
    </source>
</evidence>
<sequence length="334" mass="36920">MKYKGIWTIAEAEDGRIKEVSYELLTRGKRLSKKLGCELTSILLSNNISEEQAEELILRGADKVYLANAPELEHFIVENYSNVLIELIKKYKPAIILSAATTSGRALMPHVAIRMHAGLTADCTELDIEEDSNDLLQTRPAIGGNILATIKTPEHRPQMATVRPRSTRPAQVDYSRQGKGEIINYQYNQQLFDGRVERIAFRNDAEEDNIQDAEIVVAGGKGLKKKENFDLLNELAGRLNGVIGASREAIDRDWLSYPHQIGLSGKTVTPKLYIAAGISGAIQHLAGMKTAETIIAINQDPEAAIFKVADFGIVGDLFEIIPEINELLEKEGVK</sequence>
<proteinExistence type="inferred from homology"/>
<evidence type="ECO:0000256" key="2">
    <source>
        <dbReference type="ARBA" id="ARBA00022448"/>
    </source>
</evidence>
<evidence type="ECO:0000313" key="8">
    <source>
        <dbReference type="EMBL" id="QTL99611.1"/>
    </source>
</evidence>
<dbReference type="Pfam" id="PF01012">
    <property type="entry name" value="ETF"/>
    <property type="match status" value="1"/>
</dbReference>
<dbReference type="FunFam" id="3.40.50.1220:FF:000001">
    <property type="entry name" value="Electron transfer flavoprotein, alpha subunit"/>
    <property type="match status" value="1"/>
</dbReference>
<dbReference type="Gene3D" id="3.40.50.620">
    <property type="entry name" value="HUPs"/>
    <property type="match status" value="1"/>
</dbReference>
<dbReference type="SUPFAM" id="SSF52402">
    <property type="entry name" value="Adenine nucleotide alpha hydrolases-like"/>
    <property type="match status" value="1"/>
</dbReference>
<dbReference type="InterPro" id="IPR033947">
    <property type="entry name" value="ETF_alpha_N"/>
</dbReference>
<evidence type="ECO:0000256" key="5">
    <source>
        <dbReference type="ARBA" id="ARBA00022982"/>
    </source>
</evidence>
<dbReference type="GO" id="GO:0009055">
    <property type="term" value="F:electron transfer activity"/>
    <property type="evidence" value="ECO:0007669"/>
    <property type="project" value="InterPro"/>
</dbReference>
<dbReference type="InterPro" id="IPR014729">
    <property type="entry name" value="Rossmann-like_a/b/a_fold"/>
</dbReference>
<keyword evidence="9" id="KW-1185">Reference proteome</keyword>
<keyword evidence="3" id="KW-0285">Flavoprotein</keyword>
<keyword evidence="2" id="KW-0813">Transport</keyword>
<reference evidence="8" key="1">
    <citation type="submission" date="2019-12" db="EMBL/GenBank/DDBJ databases">
        <authorList>
            <person name="zhang j."/>
            <person name="sun C.M."/>
        </authorList>
    </citation>
    <scope>NUCLEOTIDE SEQUENCE</scope>
    <source>
        <strain evidence="8">NS-1</strain>
    </source>
</reference>
<comment type="cofactor">
    <cofactor evidence="6">
        <name>FAD</name>
        <dbReference type="ChEBI" id="CHEBI:57692"/>
    </cofactor>
    <text evidence="6">Binds 1 FAD per dimer.</text>
</comment>
<gene>
    <name evidence="8" type="ORF">GM661_17455</name>
</gene>
<keyword evidence="4 6" id="KW-0274">FAD</keyword>
<dbReference type="InterPro" id="IPR018206">
    <property type="entry name" value="ETF_asu_C_CS"/>
</dbReference>
<dbReference type="Gene3D" id="3.40.50.1220">
    <property type="entry name" value="TPP-binding domain"/>
    <property type="match status" value="1"/>
</dbReference>
<evidence type="ECO:0000256" key="4">
    <source>
        <dbReference type="ARBA" id="ARBA00022827"/>
    </source>
</evidence>